<dbReference type="PANTHER" id="PTHR48207:SF3">
    <property type="entry name" value="SUCCINATE--HYDROXYMETHYLGLUTARATE COA-TRANSFERASE"/>
    <property type="match status" value="1"/>
</dbReference>
<dbReference type="AlphaFoldDB" id="A0A2N4UE53"/>
<name>A0A2N4UE53_9BURK</name>
<accession>A0A2N4UE53</accession>
<dbReference type="Gene3D" id="3.30.1540.10">
    <property type="entry name" value="formyl-coa transferase, domain 3"/>
    <property type="match status" value="1"/>
</dbReference>
<organism evidence="2 3">
    <name type="scientific">Pollutimonas nitritireducens</name>
    <dbReference type="NCBI Taxonomy" id="2045209"/>
    <lineage>
        <taxon>Bacteria</taxon>
        <taxon>Pseudomonadati</taxon>
        <taxon>Pseudomonadota</taxon>
        <taxon>Betaproteobacteria</taxon>
        <taxon>Burkholderiales</taxon>
        <taxon>Alcaligenaceae</taxon>
        <taxon>Pollutimonas</taxon>
    </lineage>
</organism>
<dbReference type="InterPro" id="IPR050483">
    <property type="entry name" value="CoA-transferase_III_domain"/>
</dbReference>
<dbReference type="RefSeq" id="WP_102070559.1">
    <property type="nucleotide sequence ID" value="NZ_PDNV01000008.1"/>
</dbReference>
<dbReference type="Proteomes" id="UP000234328">
    <property type="component" value="Unassembled WGS sequence"/>
</dbReference>
<evidence type="ECO:0000313" key="2">
    <source>
        <dbReference type="EMBL" id="PLC53289.1"/>
    </source>
</evidence>
<dbReference type="EMBL" id="PDNV01000008">
    <property type="protein sequence ID" value="PLC53289.1"/>
    <property type="molecule type" value="Genomic_DNA"/>
</dbReference>
<dbReference type="Pfam" id="PF02515">
    <property type="entry name" value="CoA_transf_3"/>
    <property type="match status" value="2"/>
</dbReference>
<dbReference type="InterPro" id="IPR044855">
    <property type="entry name" value="CoA-Trfase_III_dom3_sf"/>
</dbReference>
<keyword evidence="1" id="KW-0808">Transferase</keyword>
<sequence length="666" mass="71582">MSHKPYSNIHVVELGARTGASTCGRLLADLGATVYVIEARSASKPPKGKWRDRIAAVAGKESLLADPSNPDDIQALTELISACNVVVRSSDLDEDHWPASLYQAIADCPIVCDITAFGSTGPLAGRSSEEWELQALTGIMHTTGLPTEPPIPVGVPVVEMSSGLYAAAAISVALRVHAHSGIGQSIEIALYDVAINTLTTFVAPHYAGLQPRRLGNGHGMAVPWNAYNTSDGWILICTTNDAQWNRLKPLIGSAADREKYAALKLRLIYREEIDALMRDWTSTQTLDALEALLNQSGIPCGRIAAIDSLAQEPNLKFRGTVQQVADPVSGTTAKVCSAIYRFMGQSPSRVCIPEPDSGRAAAKALLLRPKPVSQPRTANVAAQALQGLRVIEIGQLTTAPLAARHLATLGAEVIKVEPPDGESARAWEPKRNGISHFFVVSNGEKRSISLDLQNADDRDYMSELIKDADILLENMKPGALARMGFGYERLQTLNPNLIYCAISGFGIHSAYPGRAAVDTVIQAMSGIMDTTRSRGTPVKAGISVADIAGGQTGLLLVLAALAWREQTGQGCAIDISMQDVGAWMTQYQWNGAQAQSNIPAFASSVGDACTHEQTRARELIQLHQDANGQSWEVFASPMRLSLTPARLGTLIGPTSRDRLRWRPRTH</sequence>
<comment type="caution">
    <text evidence="2">The sequence shown here is derived from an EMBL/GenBank/DDBJ whole genome shotgun (WGS) entry which is preliminary data.</text>
</comment>
<evidence type="ECO:0008006" key="4">
    <source>
        <dbReference type="Google" id="ProtNLM"/>
    </source>
</evidence>
<dbReference type="OrthoDB" id="9797653at2"/>
<protein>
    <recommendedName>
        <fullName evidence="4">CoA transferase</fullName>
    </recommendedName>
</protein>
<reference evidence="2 3" key="1">
    <citation type="submission" date="2017-10" db="EMBL/GenBank/DDBJ databases">
        <title>Two draft genome sequences of Pusillimonas sp. strains isolated from a nitrate- and radionuclide-contaminated groundwater in Russia.</title>
        <authorList>
            <person name="Grouzdev D.S."/>
            <person name="Tourova T.P."/>
            <person name="Goeva M.A."/>
            <person name="Babich T.L."/>
            <person name="Sokolova D.S."/>
            <person name="Abdullin R."/>
            <person name="Poltaraus A.B."/>
            <person name="Toshchakov S.V."/>
            <person name="Nazina T.N."/>
        </authorList>
    </citation>
    <scope>NUCLEOTIDE SEQUENCE [LARGE SCALE GENOMIC DNA]</scope>
    <source>
        <strain evidence="2 3">JR1/69-2-13</strain>
    </source>
</reference>
<dbReference type="InterPro" id="IPR023606">
    <property type="entry name" value="CoA-Trfase_III_dom_1_sf"/>
</dbReference>
<dbReference type="InterPro" id="IPR003673">
    <property type="entry name" value="CoA-Trfase_fam_III"/>
</dbReference>
<dbReference type="GO" id="GO:0008410">
    <property type="term" value="F:CoA-transferase activity"/>
    <property type="evidence" value="ECO:0007669"/>
    <property type="project" value="TreeGrafter"/>
</dbReference>
<evidence type="ECO:0000256" key="1">
    <source>
        <dbReference type="ARBA" id="ARBA00022679"/>
    </source>
</evidence>
<dbReference type="SUPFAM" id="SSF89796">
    <property type="entry name" value="CoA-transferase family III (CaiB/BaiF)"/>
    <property type="match status" value="2"/>
</dbReference>
<keyword evidence="3" id="KW-1185">Reference proteome</keyword>
<evidence type="ECO:0000313" key="3">
    <source>
        <dbReference type="Proteomes" id="UP000234328"/>
    </source>
</evidence>
<gene>
    <name evidence="2" type="ORF">CR155_13480</name>
</gene>
<dbReference type="Gene3D" id="3.40.50.10540">
    <property type="entry name" value="Crotonobetainyl-coa:carnitine coa-transferase, domain 1"/>
    <property type="match status" value="2"/>
</dbReference>
<proteinExistence type="predicted"/>
<dbReference type="PANTHER" id="PTHR48207">
    <property type="entry name" value="SUCCINATE--HYDROXYMETHYLGLUTARATE COA-TRANSFERASE"/>
    <property type="match status" value="1"/>
</dbReference>